<dbReference type="EMBL" id="RCHI01000013">
    <property type="protein sequence ID" value="RLL63884.1"/>
    <property type="molecule type" value="Genomic_DNA"/>
</dbReference>
<sequence>MQDLIRLGEIAAPVRRAGRDFGATIRDDRVALRGLREAHALPAGPETHSLDAIAETDFETRVTRPAGLVLHLVFDGQVTATIGGAPMAVARAPGAPVQLVHSATARPLPFVRRARRGERLRKVTVSVGWDWLEARGIGREALLGGRELVQGARAATPEEAALGERLVALDAGGGATALAREALVLALLSRCVEHLAQGPALRPEEAERLARMEACALTPGPVPDLAEIARAGSMSLSSAQRLFHRAHGVPARARIRELRLCRAHEALCRGESVAAAAHLAGFLSAESFATAFRRRFGLTPSALHARGAR</sequence>
<dbReference type="InterPro" id="IPR018060">
    <property type="entry name" value="HTH_AraC"/>
</dbReference>
<feature type="domain" description="HTH araC/xylS-type" evidence="4">
    <location>
        <begin position="207"/>
        <end position="306"/>
    </location>
</feature>
<keyword evidence="1" id="KW-0805">Transcription regulation</keyword>
<dbReference type="GO" id="GO:0043565">
    <property type="term" value="F:sequence-specific DNA binding"/>
    <property type="evidence" value="ECO:0007669"/>
    <property type="project" value="InterPro"/>
</dbReference>
<evidence type="ECO:0000313" key="6">
    <source>
        <dbReference type="Proteomes" id="UP000279673"/>
    </source>
</evidence>
<dbReference type="InterPro" id="IPR053142">
    <property type="entry name" value="PchR_regulatory_protein"/>
</dbReference>
<dbReference type="PANTHER" id="PTHR47893:SF1">
    <property type="entry name" value="REGULATORY PROTEIN PCHR"/>
    <property type="match status" value="1"/>
</dbReference>
<keyword evidence="3" id="KW-0804">Transcription</keyword>
<dbReference type="SUPFAM" id="SSF46689">
    <property type="entry name" value="Homeodomain-like"/>
    <property type="match status" value="1"/>
</dbReference>
<dbReference type="AlphaFoldDB" id="A0A421BLG6"/>
<dbReference type="GO" id="GO:0003700">
    <property type="term" value="F:DNA-binding transcription factor activity"/>
    <property type="evidence" value="ECO:0007669"/>
    <property type="project" value="InterPro"/>
</dbReference>
<reference evidence="5 6" key="1">
    <citation type="submission" date="2018-10" db="EMBL/GenBank/DDBJ databases">
        <title>Rhodobacter sp . BO-81.</title>
        <authorList>
            <person name="Im W.T."/>
        </authorList>
    </citation>
    <scope>NUCLEOTIDE SEQUENCE [LARGE SCALE GENOMIC DNA]</scope>
    <source>
        <strain evidence="5 6">BO-81</strain>
    </source>
</reference>
<comment type="caution">
    <text evidence="5">The sequence shown here is derived from an EMBL/GenBank/DDBJ whole genome shotgun (WGS) entry which is preliminary data.</text>
</comment>
<evidence type="ECO:0000256" key="2">
    <source>
        <dbReference type="ARBA" id="ARBA00023125"/>
    </source>
</evidence>
<dbReference type="Gene3D" id="1.10.10.60">
    <property type="entry name" value="Homeodomain-like"/>
    <property type="match status" value="1"/>
</dbReference>
<dbReference type="InterPro" id="IPR018062">
    <property type="entry name" value="HTH_AraC-typ_CS"/>
</dbReference>
<evidence type="ECO:0000259" key="4">
    <source>
        <dbReference type="PROSITE" id="PS01124"/>
    </source>
</evidence>
<evidence type="ECO:0000256" key="3">
    <source>
        <dbReference type="ARBA" id="ARBA00023163"/>
    </source>
</evidence>
<keyword evidence="6" id="KW-1185">Reference proteome</keyword>
<dbReference type="InterPro" id="IPR009057">
    <property type="entry name" value="Homeodomain-like_sf"/>
</dbReference>
<evidence type="ECO:0000313" key="5">
    <source>
        <dbReference type="EMBL" id="RLL63884.1"/>
    </source>
</evidence>
<dbReference type="PANTHER" id="PTHR47893">
    <property type="entry name" value="REGULATORY PROTEIN PCHR"/>
    <property type="match status" value="1"/>
</dbReference>
<name>A0A421BLG6_9RHOB</name>
<organism evidence="5 6">
    <name type="scientific">Paenirhodobacter hankyongi</name>
    <dbReference type="NCBI Taxonomy" id="2294033"/>
    <lineage>
        <taxon>Bacteria</taxon>
        <taxon>Pseudomonadati</taxon>
        <taxon>Pseudomonadota</taxon>
        <taxon>Alphaproteobacteria</taxon>
        <taxon>Rhodobacterales</taxon>
        <taxon>Rhodobacter group</taxon>
        <taxon>Paenirhodobacter</taxon>
    </lineage>
</organism>
<protein>
    <submittedName>
        <fullName evidence="5">AraC family transcriptional regulator</fullName>
    </submittedName>
</protein>
<dbReference type="SMART" id="SM00342">
    <property type="entry name" value="HTH_ARAC"/>
    <property type="match status" value="1"/>
</dbReference>
<dbReference type="PROSITE" id="PS00041">
    <property type="entry name" value="HTH_ARAC_FAMILY_1"/>
    <property type="match status" value="1"/>
</dbReference>
<gene>
    <name evidence="5" type="ORF">DYS74_13115</name>
</gene>
<accession>A0A421BLG6</accession>
<dbReference type="RefSeq" id="WP_121534144.1">
    <property type="nucleotide sequence ID" value="NZ_RCHI01000013.1"/>
</dbReference>
<dbReference type="Proteomes" id="UP000279673">
    <property type="component" value="Unassembled WGS sequence"/>
</dbReference>
<dbReference type="PROSITE" id="PS01124">
    <property type="entry name" value="HTH_ARAC_FAMILY_2"/>
    <property type="match status" value="1"/>
</dbReference>
<keyword evidence="2" id="KW-0238">DNA-binding</keyword>
<proteinExistence type="predicted"/>
<dbReference type="Pfam" id="PF12833">
    <property type="entry name" value="HTH_18"/>
    <property type="match status" value="1"/>
</dbReference>
<evidence type="ECO:0000256" key="1">
    <source>
        <dbReference type="ARBA" id="ARBA00023015"/>
    </source>
</evidence>